<dbReference type="Proteomes" id="UP000028045">
    <property type="component" value="Unassembled WGS sequence"/>
</dbReference>
<proteinExistence type="predicted"/>
<dbReference type="AlphaFoldDB" id="A0A084AHP6"/>
<reference evidence="1 2" key="1">
    <citation type="journal article" date="2014" name="BMC Genomics">
        <title>Comparative genome sequencing reveals chemotype-specific gene clusters in the toxigenic black mold Stachybotrys.</title>
        <authorList>
            <person name="Semeiks J."/>
            <person name="Borek D."/>
            <person name="Otwinowski Z."/>
            <person name="Grishin N.V."/>
        </authorList>
    </citation>
    <scope>NUCLEOTIDE SEQUENCE [LARGE SCALE GENOMIC DNA]</scope>
    <source>
        <strain evidence="2">CBS 109288 / IBT 7711</strain>
    </source>
</reference>
<dbReference type="HOGENOM" id="CLU_1826556_0_0_1"/>
<sequence length="141" mass="16014">MLVHALAYWNPDGKIMKRRLIRVGFPLELHHAIEWDTPFHVYQPALRLLEDMSKYVFFVRCDKVREFHGNAHLLTSEHARQAATTSQVDPEAAFSSPLFQGFDRFTCLGIDTSRFPANVFKASVGTKLLAPGLGHRQNVGH</sequence>
<accession>A0A084AHP6</accession>
<evidence type="ECO:0000313" key="2">
    <source>
        <dbReference type="Proteomes" id="UP000028045"/>
    </source>
</evidence>
<evidence type="ECO:0000313" key="1">
    <source>
        <dbReference type="EMBL" id="KEY64825.1"/>
    </source>
</evidence>
<organism evidence="1 2">
    <name type="scientific">Stachybotrys chartarum (strain CBS 109288 / IBT 7711)</name>
    <name type="common">Toxic black mold</name>
    <name type="synonym">Stilbospora chartarum</name>
    <dbReference type="NCBI Taxonomy" id="1280523"/>
    <lineage>
        <taxon>Eukaryota</taxon>
        <taxon>Fungi</taxon>
        <taxon>Dikarya</taxon>
        <taxon>Ascomycota</taxon>
        <taxon>Pezizomycotina</taxon>
        <taxon>Sordariomycetes</taxon>
        <taxon>Hypocreomycetidae</taxon>
        <taxon>Hypocreales</taxon>
        <taxon>Stachybotryaceae</taxon>
        <taxon>Stachybotrys</taxon>
    </lineage>
</organism>
<keyword evidence="2" id="KW-1185">Reference proteome</keyword>
<gene>
    <name evidence="1" type="ORF">S7711_11363</name>
</gene>
<dbReference type="EMBL" id="KL648725">
    <property type="protein sequence ID" value="KEY64825.1"/>
    <property type="molecule type" value="Genomic_DNA"/>
</dbReference>
<name>A0A084AHP6_STACB</name>
<protein>
    <submittedName>
        <fullName evidence="1">Uncharacterized protein</fullName>
    </submittedName>
</protein>